<sequence length="248" mass="28391">MYKPKRIIPEETLRLYEPVEVPEDLLGIGSAFLADLHDLVMKFGAILSSAPRTCQLYVRDDWHVLLRVSIDAQNRRMEIVGPGGKRPPGSHRMYYRRSDAFVDWDTRLTVDRVAGLIGHVDGLMLCQRLVDVETGERTQAIGRNDFTPPSKWVADDLPEPFSFLRVPPEADHQAMIDFFDHPEQVAYIATRNGYGLICRAENVPVMQRANAQAVKLVESYRKRGEYLQDEPRLVQELEAFMRDLLGPR</sequence>
<name>A0A1F5PHB8_9BACT</name>
<reference evidence="1 2" key="1">
    <citation type="journal article" date="2016" name="Nat. Commun.">
        <title>Thousands of microbial genomes shed light on interconnected biogeochemical processes in an aquifer system.</title>
        <authorList>
            <person name="Anantharaman K."/>
            <person name="Brown C.T."/>
            <person name="Hug L.A."/>
            <person name="Sharon I."/>
            <person name="Castelle C.J."/>
            <person name="Probst A.J."/>
            <person name="Thomas B.C."/>
            <person name="Singh A."/>
            <person name="Wilkins M.J."/>
            <person name="Karaoz U."/>
            <person name="Brodie E.L."/>
            <person name="Williams K.H."/>
            <person name="Hubbard S.S."/>
            <person name="Banfield J.F."/>
        </authorList>
    </citation>
    <scope>NUCLEOTIDE SEQUENCE [LARGE SCALE GENOMIC DNA]</scope>
</reference>
<evidence type="ECO:0000313" key="1">
    <source>
        <dbReference type="EMBL" id="OGE89318.1"/>
    </source>
</evidence>
<comment type="caution">
    <text evidence="1">The sequence shown here is derived from an EMBL/GenBank/DDBJ whole genome shotgun (WGS) entry which is preliminary data.</text>
</comment>
<dbReference type="STRING" id="1817828.A2722_02915"/>
<organism evidence="1 2">
    <name type="scientific">Candidatus Doudnabacteria bacterium RIFCSPHIGHO2_01_FULL_50_11</name>
    <dbReference type="NCBI Taxonomy" id="1817828"/>
    <lineage>
        <taxon>Bacteria</taxon>
        <taxon>Candidatus Doudnaibacteriota</taxon>
    </lineage>
</organism>
<proteinExistence type="predicted"/>
<protein>
    <submittedName>
        <fullName evidence="1">Uncharacterized protein</fullName>
    </submittedName>
</protein>
<evidence type="ECO:0000313" key="2">
    <source>
        <dbReference type="Proteomes" id="UP000178377"/>
    </source>
</evidence>
<dbReference type="EMBL" id="MFEO01000023">
    <property type="protein sequence ID" value="OGE89318.1"/>
    <property type="molecule type" value="Genomic_DNA"/>
</dbReference>
<accession>A0A1F5PHB8</accession>
<dbReference type="Proteomes" id="UP000178377">
    <property type="component" value="Unassembled WGS sequence"/>
</dbReference>
<dbReference type="AlphaFoldDB" id="A0A1F5PHB8"/>
<gene>
    <name evidence="1" type="ORF">A2722_02915</name>
</gene>